<dbReference type="AlphaFoldDB" id="A0AAV9I3V0"/>
<dbReference type="Gene3D" id="3.40.50.150">
    <property type="entry name" value="Vaccinia Virus protein VP39"/>
    <property type="match status" value="1"/>
</dbReference>
<name>A0AAV9I3V0_9RHOD</name>
<keyword evidence="3" id="KW-1185">Reference proteome</keyword>
<proteinExistence type="predicted"/>
<dbReference type="Pfam" id="PF10294">
    <property type="entry name" value="Methyltransf_16"/>
    <property type="match status" value="1"/>
</dbReference>
<dbReference type="PANTHER" id="PTHR14614">
    <property type="entry name" value="HEPATOCELLULAR CARCINOMA-ASSOCIATED ANTIGEN"/>
    <property type="match status" value="1"/>
</dbReference>
<accession>A0AAV9I3V0</accession>
<gene>
    <name evidence="1" type="ORF">GAYE_PCTG32G0799</name>
    <name evidence="2" type="ORF">GAYE_PCTG70G1507</name>
</gene>
<reference evidence="1 3" key="1">
    <citation type="submission" date="2022-07" db="EMBL/GenBank/DDBJ databases">
        <title>Genome-wide signatures of adaptation to extreme environments.</title>
        <authorList>
            <person name="Cho C.H."/>
            <person name="Yoon H.S."/>
        </authorList>
    </citation>
    <scope>NUCLEOTIDE SEQUENCE [LARGE SCALE GENOMIC DNA]</scope>
    <source>
        <strain evidence="1 3">108.79 E11</strain>
    </source>
</reference>
<protein>
    <submittedName>
        <fullName evidence="1">Uncharacterized protein</fullName>
    </submittedName>
</protein>
<dbReference type="Proteomes" id="UP001300502">
    <property type="component" value="Unassembled WGS sequence"/>
</dbReference>
<evidence type="ECO:0000313" key="1">
    <source>
        <dbReference type="EMBL" id="KAK4522909.1"/>
    </source>
</evidence>
<evidence type="ECO:0000313" key="2">
    <source>
        <dbReference type="EMBL" id="KAK4523611.1"/>
    </source>
</evidence>
<organism evidence="1 3">
    <name type="scientific">Galdieria yellowstonensis</name>
    <dbReference type="NCBI Taxonomy" id="3028027"/>
    <lineage>
        <taxon>Eukaryota</taxon>
        <taxon>Rhodophyta</taxon>
        <taxon>Bangiophyceae</taxon>
        <taxon>Galdieriales</taxon>
        <taxon>Galdieriaceae</taxon>
        <taxon>Galdieria</taxon>
    </lineage>
</organism>
<sequence length="177" mass="20757">MYKEYVLHNGCRIFYEEYLGSSVESPVFCWPSSFLLSKYIERNPELVRNKYVLELGAGIGLPSFVCAALGAKKVYVADQRENTKVQQLLERNRERNSKISFRMEYYPVNWGDGYPIDMEYPLEQLDIVIGADLFYDPKQMEPLVMTMHSILRYHCSKAIRVYIVYPQRSCKRNIGKK</sequence>
<dbReference type="EMBL" id="JANCYU010000017">
    <property type="protein sequence ID" value="KAK4523611.1"/>
    <property type="molecule type" value="Genomic_DNA"/>
</dbReference>
<dbReference type="SUPFAM" id="SSF53335">
    <property type="entry name" value="S-adenosyl-L-methionine-dependent methyltransferases"/>
    <property type="match status" value="1"/>
</dbReference>
<comment type="caution">
    <text evidence="1">The sequence shown here is derived from an EMBL/GenBank/DDBJ whole genome shotgun (WGS) entry which is preliminary data.</text>
</comment>
<evidence type="ECO:0000313" key="3">
    <source>
        <dbReference type="Proteomes" id="UP001300502"/>
    </source>
</evidence>
<dbReference type="InterPro" id="IPR029063">
    <property type="entry name" value="SAM-dependent_MTases_sf"/>
</dbReference>
<dbReference type="InterPro" id="IPR019410">
    <property type="entry name" value="Methyltransf_16"/>
</dbReference>
<dbReference type="EMBL" id="JANCYU010000009">
    <property type="protein sequence ID" value="KAK4522909.1"/>
    <property type="molecule type" value="Genomic_DNA"/>
</dbReference>